<evidence type="ECO:0008006" key="4">
    <source>
        <dbReference type="Google" id="ProtNLM"/>
    </source>
</evidence>
<dbReference type="Proteomes" id="UP001258017">
    <property type="component" value="Unassembled WGS sequence"/>
</dbReference>
<reference evidence="2" key="2">
    <citation type="journal article" date="2023" name="Commun. Biol.">
        <title>Intrasexual cuticular hydrocarbon dimorphism in a wasp sheds light on hydrocarbon biosynthesis genes in Hymenoptera.</title>
        <authorList>
            <person name="Moris V.C."/>
            <person name="Podsiadlowski L."/>
            <person name="Martin S."/>
            <person name="Oeyen J.P."/>
            <person name="Donath A."/>
            <person name="Petersen M."/>
            <person name="Wilbrandt J."/>
            <person name="Misof B."/>
            <person name="Liedtke D."/>
            <person name="Thamm M."/>
            <person name="Scheiner R."/>
            <person name="Schmitt T."/>
            <person name="Niehuis O."/>
        </authorList>
    </citation>
    <scope>NUCLEOTIDE SEQUENCE</scope>
    <source>
        <strain evidence="2">GBR_01_08_01A</strain>
    </source>
</reference>
<evidence type="ECO:0000256" key="1">
    <source>
        <dbReference type="SAM" id="SignalP"/>
    </source>
</evidence>
<dbReference type="AlphaFoldDB" id="A0AAD9VQQ8"/>
<feature type="signal peptide" evidence="1">
    <location>
        <begin position="1"/>
        <end position="20"/>
    </location>
</feature>
<gene>
    <name evidence="2" type="ORF">KPH14_009559</name>
</gene>
<comment type="caution">
    <text evidence="2">The sequence shown here is derived from an EMBL/GenBank/DDBJ whole genome shotgun (WGS) entry which is preliminary data.</text>
</comment>
<dbReference type="GO" id="GO:0051707">
    <property type="term" value="P:response to other organism"/>
    <property type="evidence" value="ECO:0007669"/>
    <property type="project" value="UniProtKB-ARBA"/>
</dbReference>
<keyword evidence="3" id="KW-1185">Reference proteome</keyword>
<name>A0AAD9VQQ8_9HYME</name>
<protein>
    <recommendedName>
        <fullName evidence="4">Defensin</fullName>
    </recommendedName>
</protein>
<evidence type="ECO:0000313" key="3">
    <source>
        <dbReference type="Proteomes" id="UP001258017"/>
    </source>
</evidence>
<organism evidence="2 3">
    <name type="scientific">Odynerus spinipes</name>
    <dbReference type="NCBI Taxonomy" id="1348599"/>
    <lineage>
        <taxon>Eukaryota</taxon>
        <taxon>Metazoa</taxon>
        <taxon>Ecdysozoa</taxon>
        <taxon>Arthropoda</taxon>
        <taxon>Hexapoda</taxon>
        <taxon>Insecta</taxon>
        <taxon>Pterygota</taxon>
        <taxon>Neoptera</taxon>
        <taxon>Endopterygota</taxon>
        <taxon>Hymenoptera</taxon>
        <taxon>Apocrita</taxon>
        <taxon>Aculeata</taxon>
        <taxon>Vespoidea</taxon>
        <taxon>Vespidae</taxon>
        <taxon>Eumeninae</taxon>
        <taxon>Odynerus</taxon>
    </lineage>
</organism>
<feature type="chain" id="PRO_5041939098" description="Defensin" evidence="1">
    <location>
        <begin position="21"/>
        <end position="72"/>
    </location>
</feature>
<accession>A0AAD9VQQ8</accession>
<proteinExistence type="predicted"/>
<sequence length="72" mass="7606">MAKFQFLLALVFVAIMAISAQPVEESVSIPVKFENYGWSCGSGGDFGCSISCGLHGKFGGGHCNKNEVCICN</sequence>
<dbReference type="EMBL" id="JAIFRP010000030">
    <property type="protein sequence ID" value="KAK2583621.1"/>
    <property type="molecule type" value="Genomic_DNA"/>
</dbReference>
<dbReference type="InterPro" id="IPR036574">
    <property type="entry name" value="Scorpion_toxin-like_sf"/>
</dbReference>
<reference evidence="2" key="1">
    <citation type="submission" date="2021-08" db="EMBL/GenBank/DDBJ databases">
        <authorList>
            <person name="Misof B."/>
            <person name="Oliver O."/>
            <person name="Podsiadlowski L."/>
            <person name="Donath A."/>
            <person name="Peters R."/>
            <person name="Mayer C."/>
            <person name="Rust J."/>
            <person name="Gunkel S."/>
            <person name="Lesny P."/>
            <person name="Martin S."/>
            <person name="Oeyen J.P."/>
            <person name="Petersen M."/>
            <person name="Panagiotis P."/>
            <person name="Wilbrandt J."/>
            <person name="Tanja T."/>
        </authorList>
    </citation>
    <scope>NUCLEOTIDE SEQUENCE</scope>
    <source>
        <strain evidence="2">GBR_01_08_01A</strain>
        <tissue evidence="2">Thorax + abdomen</tissue>
    </source>
</reference>
<evidence type="ECO:0000313" key="2">
    <source>
        <dbReference type="EMBL" id="KAK2583621.1"/>
    </source>
</evidence>
<dbReference type="Gene3D" id="3.30.30.10">
    <property type="entry name" value="Knottin, scorpion toxin-like"/>
    <property type="match status" value="1"/>
</dbReference>
<keyword evidence="1" id="KW-0732">Signal</keyword>